<dbReference type="RefSeq" id="WP_058272953.1">
    <property type="nucleotide sequence ID" value="NZ_CYPS01000032.1"/>
</dbReference>
<dbReference type="AlphaFoldDB" id="A0A0P1E575"/>
<evidence type="ECO:0000313" key="3">
    <source>
        <dbReference type="Proteomes" id="UP000050786"/>
    </source>
</evidence>
<dbReference type="InterPro" id="IPR005151">
    <property type="entry name" value="Tail-specific_protease"/>
</dbReference>
<name>A0A0P1E575_9RHOB</name>
<dbReference type="EMBL" id="CYPS01000032">
    <property type="protein sequence ID" value="CUH42899.1"/>
    <property type="molecule type" value="Genomic_DNA"/>
</dbReference>
<sequence>MKKLMSRIFASLLVAGAIFVAASWFINMPSKEMLGTWVAPDYGQVMRISRLRAEVYRTTAVSCFREYAFPAHLGLVKLIAGASIERRNDMLELSVDGVVEPIRHTRSEFPSKCAEPDHTERGAIHTFDVFWSAMDEHYPFFDLHNVDWDTRRELAPSSDDLSEVELSFLLKQATLGLDDGHVQLSMGDQGYFSPEEDPSWLKANPSLTRKLLWQTALSQAEIPVQGLEGFSIRYGMRSDGIGYIAIKEMEVQKPIGQSSHEAASRAFQQVVMDLQDAKGIVVDVRYNPGGSDSVAVAIAEYFLQTPVTAFSKRSWQQEGFSEPFQIKVHPAQGPNLAQPVVVLISGMTGSAAEIFTLIMRERPETTIMGTRSSGGLSDVLEFTLPNGWLLGLSYQEYLSAQGEAFEGIGIPPDIFVEFDADGIIAGTDALVETAVHLLGSN</sequence>
<dbReference type="Gene3D" id="3.90.226.10">
    <property type="entry name" value="2-enoyl-CoA Hydratase, Chain A, domain 1"/>
    <property type="match status" value="1"/>
</dbReference>
<proteinExistence type="predicted"/>
<keyword evidence="2" id="KW-0645">Protease</keyword>
<dbReference type="PANTHER" id="PTHR11261">
    <property type="entry name" value="INTERPHOTORECEPTOR RETINOID-BINDING PROTEIN"/>
    <property type="match status" value="1"/>
</dbReference>
<protein>
    <submittedName>
        <fullName evidence="2">Carboxy-terminal processing protease CtpB</fullName>
        <ecNumber evidence="2">3.4.21.102</ecNumber>
    </submittedName>
</protein>
<dbReference type="InterPro" id="IPR029045">
    <property type="entry name" value="ClpP/crotonase-like_dom_sf"/>
</dbReference>
<dbReference type="Pfam" id="PF03572">
    <property type="entry name" value="Peptidase_S41"/>
    <property type="match status" value="1"/>
</dbReference>
<accession>A0A0P1E575</accession>
<dbReference type="PANTHER" id="PTHR11261:SF3">
    <property type="entry name" value="RETINOL-BINDING PROTEIN 3"/>
    <property type="match status" value="1"/>
</dbReference>
<dbReference type="SMART" id="SM00245">
    <property type="entry name" value="TSPc"/>
    <property type="match status" value="1"/>
</dbReference>
<evidence type="ECO:0000259" key="1">
    <source>
        <dbReference type="SMART" id="SM00245"/>
    </source>
</evidence>
<gene>
    <name evidence="2" type="primary">ctpB</name>
    <name evidence="2" type="ORF">RUM4293_01788</name>
</gene>
<dbReference type="SUPFAM" id="SSF52096">
    <property type="entry name" value="ClpP/crotonase"/>
    <property type="match status" value="1"/>
</dbReference>
<feature type="domain" description="Tail specific protease" evidence="1">
    <location>
        <begin position="204"/>
        <end position="417"/>
    </location>
</feature>
<keyword evidence="3" id="KW-1185">Reference proteome</keyword>
<evidence type="ECO:0000313" key="2">
    <source>
        <dbReference type="EMBL" id="CUH42899.1"/>
    </source>
</evidence>
<dbReference type="GO" id="GO:0006508">
    <property type="term" value="P:proteolysis"/>
    <property type="evidence" value="ECO:0007669"/>
    <property type="project" value="UniProtKB-KW"/>
</dbReference>
<dbReference type="Gene3D" id="3.30.750.44">
    <property type="match status" value="1"/>
</dbReference>
<dbReference type="Proteomes" id="UP000050786">
    <property type="component" value="Unassembled WGS sequence"/>
</dbReference>
<keyword evidence="2" id="KW-0378">Hydrolase</keyword>
<dbReference type="GO" id="GO:0004252">
    <property type="term" value="F:serine-type endopeptidase activity"/>
    <property type="evidence" value="ECO:0007669"/>
    <property type="project" value="UniProtKB-EC"/>
</dbReference>
<organism evidence="2 3">
    <name type="scientific">Ruegeria atlantica</name>
    <dbReference type="NCBI Taxonomy" id="81569"/>
    <lineage>
        <taxon>Bacteria</taxon>
        <taxon>Pseudomonadati</taxon>
        <taxon>Pseudomonadota</taxon>
        <taxon>Alphaproteobacteria</taxon>
        <taxon>Rhodobacterales</taxon>
        <taxon>Roseobacteraceae</taxon>
        <taxon>Ruegeria</taxon>
    </lineage>
</organism>
<reference evidence="3" key="1">
    <citation type="submission" date="2015-09" db="EMBL/GenBank/DDBJ databases">
        <authorList>
            <person name="Rodrigo-Torres L."/>
            <person name="Arahal D.R."/>
        </authorList>
    </citation>
    <scope>NUCLEOTIDE SEQUENCE [LARGE SCALE GENOMIC DNA]</scope>
    <source>
        <strain evidence="3">CECT 4293</strain>
    </source>
</reference>
<dbReference type="EC" id="3.4.21.102" evidence="2"/>
<dbReference type="CDD" id="cd07563">
    <property type="entry name" value="Peptidase_S41_IRBP"/>
    <property type="match status" value="1"/>
</dbReference>